<organism evidence="1 2">
    <name type="scientific">Calocera viscosa (strain TUFC12733)</name>
    <dbReference type="NCBI Taxonomy" id="1330018"/>
    <lineage>
        <taxon>Eukaryota</taxon>
        <taxon>Fungi</taxon>
        <taxon>Dikarya</taxon>
        <taxon>Basidiomycota</taxon>
        <taxon>Agaricomycotina</taxon>
        <taxon>Dacrymycetes</taxon>
        <taxon>Dacrymycetales</taxon>
        <taxon>Dacrymycetaceae</taxon>
        <taxon>Calocera</taxon>
    </lineage>
</organism>
<dbReference type="OrthoDB" id="10610060at2759"/>
<dbReference type="AlphaFoldDB" id="A0A167MLD5"/>
<keyword evidence="2" id="KW-1185">Reference proteome</keyword>
<sequence>MKLATLADLKTADGSPTREILLLREQRPDHWLRAHGYRLLSKISKRSLPPELWHHTANFLEADRGRYTWHAVIAAFEDLTGNDSATVALEQVSLPILGLVKHGDDVVSYEEWLTNYLHDDILPGHPTLVFLEDPAIWRLPFPLQEGNPYRLYQGLESADVVRHLHYGHCPVCRGSRELCPRPLSVYKKCHRKGRQLCLHGRVPNNCSSPYRVWKLYGKETERHGLATTPGHER</sequence>
<accession>A0A167MLD5</accession>
<gene>
    <name evidence="1" type="ORF">CALVIDRAFT_536759</name>
</gene>
<protein>
    <submittedName>
        <fullName evidence="1">Uncharacterized protein</fullName>
    </submittedName>
</protein>
<evidence type="ECO:0000313" key="2">
    <source>
        <dbReference type="Proteomes" id="UP000076738"/>
    </source>
</evidence>
<evidence type="ECO:0000313" key="1">
    <source>
        <dbReference type="EMBL" id="KZO96840.1"/>
    </source>
</evidence>
<proteinExistence type="predicted"/>
<name>A0A167MLD5_CALVF</name>
<dbReference type="EMBL" id="KV417282">
    <property type="protein sequence ID" value="KZO96840.1"/>
    <property type="molecule type" value="Genomic_DNA"/>
</dbReference>
<reference evidence="1 2" key="1">
    <citation type="journal article" date="2016" name="Mol. Biol. Evol.">
        <title>Comparative Genomics of Early-Diverging Mushroom-Forming Fungi Provides Insights into the Origins of Lignocellulose Decay Capabilities.</title>
        <authorList>
            <person name="Nagy L.G."/>
            <person name="Riley R."/>
            <person name="Tritt A."/>
            <person name="Adam C."/>
            <person name="Daum C."/>
            <person name="Floudas D."/>
            <person name="Sun H."/>
            <person name="Yadav J.S."/>
            <person name="Pangilinan J."/>
            <person name="Larsson K.H."/>
            <person name="Matsuura K."/>
            <person name="Barry K."/>
            <person name="Labutti K."/>
            <person name="Kuo R."/>
            <person name="Ohm R.A."/>
            <person name="Bhattacharya S.S."/>
            <person name="Shirouzu T."/>
            <person name="Yoshinaga Y."/>
            <person name="Martin F.M."/>
            <person name="Grigoriev I.V."/>
            <person name="Hibbett D.S."/>
        </authorList>
    </citation>
    <scope>NUCLEOTIDE SEQUENCE [LARGE SCALE GENOMIC DNA]</scope>
    <source>
        <strain evidence="1 2">TUFC12733</strain>
    </source>
</reference>
<dbReference type="Proteomes" id="UP000076738">
    <property type="component" value="Unassembled WGS sequence"/>
</dbReference>